<accession>A0A067MSU6</accession>
<dbReference type="InParanoid" id="A0A067MSU6"/>
<comment type="function">
    <text evidence="3">Regulates mitochondrial small subunit maturation by controlling 15S rRNA 5'-end processing. Localizes to the 5' precursor of the 15S rRNA in a position that is subsequently occupied by mS47 in the mature yeast mtSSU. Uses structure and sequence-specific RNA recognition, binding to a single-stranded region of the precursor and specifically recognizing bases -6 to -1. The exchange of Ccm1 for mS47 is coupled to the irreversible removal of precursor rRNA that is accompanied by conformational changes of the mitoribosomal proteins uS5m and mS26. These conformational changes signal completion of 5'-end rRNA processing through protection of the mature 5'-end of the 15S rRNA and stabilization of mS47. The removal of the 5' precursor together with the dissociation of Ccm1 may be catalyzed by the 5'-3' exoribonuclease Pet127. Involved in the specific removal of group I introns in mitochondrial encoded transcripts.</text>
</comment>
<dbReference type="InterPro" id="IPR011990">
    <property type="entry name" value="TPR-like_helical_dom_sf"/>
</dbReference>
<reference evidence="7" key="1">
    <citation type="journal article" date="2014" name="Proc. Natl. Acad. Sci. U.S.A.">
        <title>Extensive sampling of basidiomycete genomes demonstrates inadequacy of the white-rot/brown-rot paradigm for wood decay fungi.</title>
        <authorList>
            <person name="Riley R."/>
            <person name="Salamov A.A."/>
            <person name="Brown D.W."/>
            <person name="Nagy L.G."/>
            <person name="Floudas D."/>
            <person name="Held B.W."/>
            <person name="Levasseur A."/>
            <person name="Lombard V."/>
            <person name="Morin E."/>
            <person name="Otillar R."/>
            <person name="Lindquist E.A."/>
            <person name="Sun H."/>
            <person name="LaButti K.M."/>
            <person name="Schmutz J."/>
            <person name="Jabbour D."/>
            <person name="Luo H."/>
            <person name="Baker S.E."/>
            <person name="Pisabarro A.G."/>
            <person name="Walton J.D."/>
            <person name="Blanchette R.A."/>
            <person name="Henrissat B."/>
            <person name="Martin F."/>
            <person name="Cullen D."/>
            <person name="Hibbett D.S."/>
            <person name="Grigoriev I.V."/>
        </authorList>
    </citation>
    <scope>NUCLEOTIDE SEQUENCE [LARGE SCALE GENOMIC DNA]</scope>
    <source>
        <strain evidence="7">FD-172 SS1</strain>
    </source>
</reference>
<evidence type="ECO:0008006" key="8">
    <source>
        <dbReference type="Google" id="ProtNLM"/>
    </source>
</evidence>
<keyword evidence="7" id="KW-1185">Reference proteome</keyword>
<dbReference type="PANTHER" id="PTHR47447:SF17">
    <property type="entry name" value="OS12G0638900 PROTEIN"/>
    <property type="match status" value="1"/>
</dbReference>
<gene>
    <name evidence="6" type="ORF">BOTBODRAFT_32414</name>
</gene>
<dbReference type="Proteomes" id="UP000027195">
    <property type="component" value="Unassembled WGS sequence"/>
</dbReference>
<dbReference type="PANTHER" id="PTHR47447">
    <property type="entry name" value="OS03G0856100 PROTEIN"/>
    <property type="match status" value="1"/>
</dbReference>
<name>A0A067MSU6_BOTB1</name>
<dbReference type="STRING" id="930990.A0A067MSU6"/>
<evidence type="ECO:0000256" key="3">
    <source>
        <dbReference type="ARBA" id="ARBA00044493"/>
    </source>
</evidence>
<evidence type="ECO:0000256" key="5">
    <source>
        <dbReference type="SAM" id="MobiDB-lite"/>
    </source>
</evidence>
<comment type="subunit">
    <text evidence="4">Binds to mitochondrial small subunit 15S rRNA.</text>
</comment>
<comment type="similarity">
    <text evidence="1">Belongs to the CCM1 family.</text>
</comment>
<dbReference type="OrthoDB" id="1908178at2759"/>
<dbReference type="EMBL" id="KL198036">
    <property type="protein sequence ID" value="KDQ14661.1"/>
    <property type="molecule type" value="Genomic_DNA"/>
</dbReference>
<evidence type="ECO:0000256" key="4">
    <source>
        <dbReference type="ARBA" id="ARBA00044511"/>
    </source>
</evidence>
<feature type="compositionally biased region" description="Basic and acidic residues" evidence="5">
    <location>
        <begin position="85"/>
        <end position="94"/>
    </location>
</feature>
<feature type="region of interest" description="Disordered" evidence="5">
    <location>
        <begin position="72"/>
        <end position="104"/>
    </location>
</feature>
<dbReference type="InterPro" id="IPR002885">
    <property type="entry name" value="PPR_rpt"/>
</dbReference>
<evidence type="ECO:0000313" key="7">
    <source>
        <dbReference type="Proteomes" id="UP000027195"/>
    </source>
</evidence>
<protein>
    <recommendedName>
        <fullName evidence="8">Pentacotripeptide-repeat region of PRORP domain-containing protein</fullName>
    </recommendedName>
</protein>
<dbReference type="Pfam" id="PF01535">
    <property type="entry name" value="PPR"/>
    <property type="match status" value="1"/>
</dbReference>
<organism evidence="6 7">
    <name type="scientific">Botryobasidium botryosum (strain FD-172 SS1)</name>
    <dbReference type="NCBI Taxonomy" id="930990"/>
    <lineage>
        <taxon>Eukaryota</taxon>
        <taxon>Fungi</taxon>
        <taxon>Dikarya</taxon>
        <taxon>Basidiomycota</taxon>
        <taxon>Agaricomycotina</taxon>
        <taxon>Agaricomycetes</taxon>
        <taxon>Cantharellales</taxon>
        <taxon>Botryobasidiaceae</taxon>
        <taxon>Botryobasidium</taxon>
    </lineage>
</organism>
<evidence type="ECO:0000313" key="6">
    <source>
        <dbReference type="EMBL" id="KDQ14661.1"/>
    </source>
</evidence>
<sequence>MTRCLPLVSTCSRALRHRAKPTALKLMPAYHPTQRRLVHDSVRASSASKPKPLQIASHATQDSLRAVMARIGSPSPRVPHPFETSTRESQRVYDRSPNNGILRPKNDVAVQNASYAAPDARLAMIARLEDQVSKAPLEHRSSNFHPASAEVPREDAEEAPLEQLTQAHPAPFLDERVPLIPDSEDLSEPTDEHGSALLSAFDKAILEGSLPNAWIAFRAVLTTHPLGARLLPHAALHKLAALLSKSRPRTRENYLRLLSVISELRRAGVVVRRWQWNALIDYAGKGFRKVRVEDYHEGLNTAREMKMYSESLTTDPAKVSSRHSFDTVTLNTILSIAVRTLDSNVLRHATTMMQSFPAMRPDSITYLCLVRFYARTDQAGLVPGLIERMVSEGLPIGIDVLNGVMWAYSSGGQLDMAMRIYQVLRKNHAERSGIAIKSHAPQVDSTQRHPILSMKSLTIQPDVTPDKVTFTLLIQAHAFHGDLFGALSLFRDMLTCPPDKGSTTQPFEPTLEIYRSIFLGFSRHAVAPLATSFTPSPFTSLSLSARLSLRPPVQHKSHASEDQPSPWTHDTLRPLFLSFLDLPMQEPPKERLLYWIMVSFAKTTGNDIEGMRWAWRRLEERFGKEGLKVGGGRLARMVARLEEGDGSDNPSMYSGPPE</sequence>
<dbReference type="HOGENOM" id="CLU_416762_0_0_1"/>
<dbReference type="AlphaFoldDB" id="A0A067MSU6"/>
<dbReference type="Gene3D" id="1.25.40.10">
    <property type="entry name" value="Tetratricopeptide repeat domain"/>
    <property type="match status" value="2"/>
</dbReference>
<evidence type="ECO:0000256" key="2">
    <source>
        <dbReference type="ARBA" id="ARBA00022737"/>
    </source>
</evidence>
<evidence type="ECO:0000256" key="1">
    <source>
        <dbReference type="ARBA" id="ARBA00006192"/>
    </source>
</evidence>
<keyword evidence="2" id="KW-0677">Repeat</keyword>
<proteinExistence type="inferred from homology"/>